<evidence type="ECO:0000313" key="2">
    <source>
        <dbReference type="Proteomes" id="UP000515135"/>
    </source>
</evidence>
<dbReference type="GO" id="GO:0008190">
    <property type="term" value="F:eukaryotic initiation factor 4E binding"/>
    <property type="evidence" value="ECO:0007669"/>
    <property type="project" value="InterPro"/>
</dbReference>
<gene>
    <name evidence="3" type="primary">LOC109479398</name>
</gene>
<feature type="region of interest" description="Disordered" evidence="1">
    <location>
        <begin position="1"/>
        <end position="89"/>
    </location>
</feature>
<dbReference type="PANTHER" id="PTHR20849:SF2">
    <property type="entry name" value="EUKARYOTIC TRANSLATION INITIATION FACTOR 4E-BINDING PROTEIN MEXTLI"/>
    <property type="match status" value="1"/>
</dbReference>
<dbReference type="AlphaFoldDB" id="A0A6P4ZS52"/>
<dbReference type="GO" id="GO:0005737">
    <property type="term" value="C:cytoplasm"/>
    <property type="evidence" value="ECO:0007669"/>
    <property type="project" value="TreeGrafter"/>
</dbReference>
<name>A0A6P4ZS52_BRABE</name>
<feature type="compositionally biased region" description="Low complexity" evidence="1">
    <location>
        <begin position="113"/>
        <end position="122"/>
    </location>
</feature>
<dbReference type="Gene3D" id="1.25.40.180">
    <property type="match status" value="1"/>
</dbReference>
<feature type="region of interest" description="Disordered" evidence="1">
    <location>
        <begin position="706"/>
        <end position="765"/>
    </location>
</feature>
<dbReference type="KEGG" id="bbel:109479398"/>
<organism evidence="2 3">
    <name type="scientific">Branchiostoma belcheri</name>
    <name type="common">Amphioxus</name>
    <dbReference type="NCBI Taxonomy" id="7741"/>
    <lineage>
        <taxon>Eukaryota</taxon>
        <taxon>Metazoa</taxon>
        <taxon>Chordata</taxon>
        <taxon>Cephalochordata</taxon>
        <taxon>Leptocardii</taxon>
        <taxon>Amphioxiformes</taxon>
        <taxon>Branchiostomatidae</taxon>
        <taxon>Branchiostoma</taxon>
    </lineage>
</organism>
<dbReference type="GeneID" id="109479398"/>
<feature type="region of interest" description="Disordered" evidence="1">
    <location>
        <begin position="362"/>
        <end position="407"/>
    </location>
</feature>
<feature type="compositionally biased region" description="Polar residues" evidence="1">
    <location>
        <begin position="602"/>
        <end position="612"/>
    </location>
</feature>
<feature type="region of interest" description="Disordered" evidence="1">
    <location>
        <begin position="113"/>
        <end position="139"/>
    </location>
</feature>
<accession>A0A6P4ZS52</accession>
<proteinExistence type="predicted"/>
<feature type="compositionally biased region" description="Basic and acidic residues" evidence="1">
    <location>
        <begin position="663"/>
        <end position="673"/>
    </location>
</feature>
<feature type="region of interest" description="Disordered" evidence="1">
    <location>
        <begin position="895"/>
        <end position="932"/>
    </location>
</feature>
<evidence type="ECO:0000313" key="3">
    <source>
        <dbReference type="RefSeq" id="XP_019636919.1"/>
    </source>
</evidence>
<feature type="region of interest" description="Disordered" evidence="1">
    <location>
        <begin position="526"/>
        <end position="578"/>
    </location>
</feature>
<reference evidence="3" key="1">
    <citation type="submission" date="2025-08" db="UniProtKB">
        <authorList>
            <consortium name="RefSeq"/>
        </authorList>
    </citation>
    <scope>IDENTIFICATION</scope>
    <source>
        <tissue evidence="3">Gonad</tissue>
    </source>
</reference>
<feature type="region of interest" description="Disordered" evidence="1">
    <location>
        <begin position="268"/>
        <end position="288"/>
    </location>
</feature>
<feature type="compositionally biased region" description="Low complexity" evidence="1">
    <location>
        <begin position="567"/>
        <end position="577"/>
    </location>
</feature>
<dbReference type="OrthoDB" id="10050552at2759"/>
<dbReference type="PANTHER" id="PTHR20849">
    <property type="entry name" value="EUKARYOTIC TRANSLATION INITIATION FACTOR 4E-BINDING PROTEIN MEXTLI"/>
    <property type="match status" value="1"/>
</dbReference>
<dbReference type="InterPro" id="IPR040160">
    <property type="entry name" value="Mxt"/>
</dbReference>
<feature type="compositionally biased region" description="Basic and acidic residues" evidence="1">
    <location>
        <begin position="274"/>
        <end position="284"/>
    </location>
</feature>
<dbReference type="RefSeq" id="XP_019636919.1">
    <property type="nucleotide sequence ID" value="XM_019781360.1"/>
</dbReference>
<dbReference type="GO" id="GO:1901190">
    <property type="term" value="P:regulation of formation of translation initiation ternary complex"/>
    <property type="evidence" value="ECO:0007669"/>
    <property type="project" value="TreeGrafter"/>
</dbReference>
<feature type="compositionally biased region" description="Polar residues" evidence="1">
    <location>
        <begin position="73"/>
        <end position="82"/>
    </location>
</feature>
<feature type="compositionally biased region" description="Basic and acidic residues" evidence="1">
    <location>
        <begin position="750"/>
        <end position="760"/>
    </location>
</feature>
<protein>
    <submittedName>
        <fullName evidence="3">Uncharacterized protein LOC109479398</fullName>
    </submittedName>
</protein>
<dbReference type="GO" id="GO:0003743">
    <property type="term" value="F:translation initiation factor activity"/>
    <property type="evidence" value="ECO:0007669"/>
    <property type="project" value="TreeGrafter"/>
</dbReference>
<feature type="compositionally biased region" description="Low complexity" evidence="1">
    <location>
        <begin position="721"/>
        <end position="741"/>
    </location>
</feature>
<feature type="compositionally biased region" description="Basic residues" evidence="1">
    <location>
        <begin position="367"/>
        <end position="381"/>
    </location>
</feature>
<dbReference type="GO" id="GO:0034518">
    <property type="term" value="C:RNA cap binding complex"/>
    <property type="evidence" value="ECO:0007669"/>
    <property type="project" value="TreeGrafter"/>
</dbReference>
<feature type="compositionally biased region" description="Polar residues" evidence="1">
    <location>
        <begin position="626"/>
        <end position="662"/>
    </location>
</feature>
<feature type="compositionally biased region" description="Basic and acidic residues" evidence="1">
    <location>
        <begin position="35"/>
        <end position="46"/>
    </location>
</feature>
<feature type="region of interest" description="Disordered" evidence="1">
    <location>
        <begin position="799"/>
        <end position="835"/>
    </location>
</feature>
<feature type="region of interest" description="Disordered" evidence="1">
    <location>
        <begin position="598"/>
        <end position="681"/>
    </location>
</feature>
<dbReference type="Proteomes" id="UP000515135">
    <property type="component" value="Unplaced"/>
</dbReference>
<keyword evidence="2" id="KW-1185">Reference proteome</keyword>
<evidence type="ECO:0000256" key="1">
    <source>
        <dbReference type="SAM" id="MobiDB-lite"/>
    </source>
</evidence>
<dbReference type="GO" id="GO:0045727">
    <property type="term" value="P:positive regulation of translation"/>
    <property type="evidence" value="ECO:0007669"/>
    <property type="project" value="InterPro"/>
</dbReference>
<sequence>MFPTCHGRNLLNKDDIVPLRRPRKAEAASTSSSTKKADSLVPEKTENVPTCQVRNFLNAEDTAPLRRPRKAETASTNRTTSPVPGRTEDVPLSTFRQAEINPVCVPRKTVSAPVSPKAEAVSPPSPVPSLPLSAPEDVPGPDRVTLPLLRELLSRVQYSADEEEAQEHIYNLYRHLRVYGKTLDGNVKGEVNAVFVVLRDLCRDSGLAYLSRLLLLQLIELRAAGWDPSPHLHSYYTGKLEKFPEIKSDDLSAPSNTSAVESLKSGLIPMKGFSPREPEESKKEEKKKKPCQETITVCVSLAAKVFEPAEKMRRLEERCRAKLECYPDADGEDCLVTITAESQAVIDHAVNVIEEAIAEVERQERQRRCRSPPAHARHRPRGGNAGPAELRHKPQGGNSGSTDRWGNFQFSSYQDKIAARARLNGGTQGNGTSAPVAATIQRPVREETTATLVFSHRHQQSIIPARPVPEPVPVFTPARPVQDDLDWNDVDDNSDLFVWRAHKTLASEVNRLAAVKEANVGFDNQREVPSGKIKTKKPKQNAVSPTGKQSYSSSTSSEEGQNNILPSNTSYNNTTNTCKPGNEVNSFYGNTVPVSKALAPQSRDTSQALTEKTSYEVVPIDRTPSPEGSTSGYGNSVDSCKANSFSEPELDTSLTASPQSNSVKDDDTEKQTKETMWAGWVDEHIRSPTELMESVDLGETAASFSEETPYSVDGDVQNNHSASLESDSCDSSSLSDPSAASMAGPNQESSSEHAECREQSQKSSIENAASLVEEHRGQNNNSISDQVASLVEEFQGLNLESSSEDTASLVEECSDPNKDSGSEHASSLVEAEEWTNDDDIYYSDEDDLLDEVCENCNPPTSLSASPESPDVIIEEEFYLPSPKTSLTGLAPITEESEKDTENNNNNNNNDSSICKDNVNNNNNNNSKTDETEMAGDICNCSTVLEDDTVVNNRRSPSSIQAICEKDASVVDVTSSSRTDDVRTTKESGAEKPVRPRSLLGAFPATRPQFKLPRFLVNTVRQPINPLYHQVILDKGPAGAPQGDRNTGPEQRRFLFTKTAKLYYGDHPDPGEVQWEGGVKRYSRDVLLRFSHNPACNIRPAGLPALPCVQ</sequence>